<dbReference type="CDD" id="cd16432">
    <property type="entry name" value="CheB_Rec"/>
    <property type="match status" value="1"/>
</dbReference>
<feature type="active site" evidence="5 6">
    <location>
        <position position="174"/>
    </location>
</feature>
<dbReference type="GO" id="GO:0050568">
    <property type="term" value="F:protein-glutamine glutaminase activity"/>
    <property type="evidence" value="ECO:0007669"/>
    <property type="project" value="UniProtKB-UniRule"/>
</dbReference>
<feature type="active site" evidence="5 6">
    <location>
        <position position="201"/>
    </location>
</feature>
<keyword evidence="3 5" id="KW-0378">Hydrolase</keyword>
<evidence type="ECO:0000259" key="9">
    <source>
        <dbReference type="PROSITE" id="PS50122"/>
    </source>
</evidence>
<feature type="domain" description="Response regulatory" evidence="8">
    <location>
        <begin position="7"/>
        <end position="124"/>
    </location>
</feature>
<comment type="catalytic activity">
    <reaction evidence="5">
        <text>L-glutaminyl-[protein] + H2O = L-glutamyl-[protein] + NH4(+)</text>
        <dbReference type="Rhea" id="RHEA:16441"/>
        <dbReference type="Rhea" id="RHEA-COMP:10207"/>
        <dbReference type="Rhea" id="RHEA-COMP:10208"/>
        <dbReference type="ChEBI" id="CHEBI:15377"/>
        <dbReference type="ChEBI" id="CHEBI:28938"/>
        <dbReference type="ChEBI" id="CHEBI:29973"/>
        <dbReference type="ChEBI" id="CHEBI:30011"/>
        <dbReference type="EC" id="3.5.1.44"/>
    </reaction>
</comment>
<dbReference type="AlphaFoldDB" id="A0A848M5U6"/>
<dbReference type="CDD" id="cd17541">
    <property type="entry name" value="REC_CheB-like"/>
    <property type="match status" value="1"/>
</dbReference>
<protein>
    <recommendedName>
        <fullName evidence="5">Protein-glutamate methylesterase/protein-glutamine glutaminase</fullName>
        <ecNumber evidence="5">3.1.1.61</ecNumber>
        <ecNumber evidence="5">3.5.1.44</ecNumber>
    </recommendedName>
</protein>
<evidence type="ECO:0000313" key="10">
    <source>
        <dbReference type="EMBL" id="NMO95183.1"/>
    </source>
</evidence>
<reference evidence="10 11" key="1">
    <citation type="submission" date="2020-04" db="EMBL/GenBank/DDBJ databases">
        <title>Paenibacillus algicola sp. nov., a novel marine bacterium producing alginate lyase.</title>
        <authorList>
            <person name="Huang H."/>
        </authorList>
    </citation>
    <scope>NUCLEOTIDE SEQUENCE [LARGE SCALE GENOMIC DNA]</scope>
    <source>
        <strain evidence="10 11">L7-75</strain>
    </source>
</reference>
<dbReference type="PIRSF" id="PIRSF000876">
    <property type="entry name" value="RR_chemtxs_CheB"/>
    <property type="match status" value="1"/>
</dbReference>
<dbReference type="InterPro" id="IPR008248">
    <property type="entry name" value="CheB-like"/>
</dbReference>
<dbReference type="PANTHER" id="PTHR42872:SF6">
    <property type="entry name" value="PROTEIN-GLUTAMATE METHYLESTERASE_PROTEIN-GLUTAMINE GLUTAMINASE"/>
    <property type="match status" value="1"/>
</dbReference>
<dbReference type="Gene3D" id="3.40.50.2300">
    <property type="match status" value="1"/>
</dbReference>
<dbReference type="GO" id="GO:0005737">
    <property type="term" value="C:cytoplasm"/>
    <property type="evidence" value="ECO:0007669"/>
    <property type="project" value="UniProtKB-SubCell"/>
</dbReference>
<evidence type="ECO:0000256" key="4">
    <source>
        <dbReference type="ARBA" id="ARBA00048267"/>
    </source>
</evidence>
<dbReference type="PROSITE" id="PS50110">
    <property type="entry name" value="RESPONSE_REGULATORY"/>
    <property type="match status" value="1"/>
</dbReference>
<comment type="caution">
    <text evidence="10">The sequence shown here is derived from an EMBL/GenBank/DDBJ whole genome shotgun (WGS) entry which is preliminary data.</text>
</comment>
<dbReference type="HAMAP" id="MF_00099">
    <property type="entry name" value="CheB_chemtxs"/>
    <property type="match status" value="1"/>
</dbReference>
<dbReference type="InterPro" id="IPR000673">
    <property type="entry name" value="Sig_transdc_resp-reg_Me-estase"/>
</dbReference>
<dbReference type="GO" id="GO:0008984">
    <property type="term" value="F:protein-glutamate methylesterase activity"/>
    <property type="evidence" value="ECO:0007669"/>
    <property type="project" value="UniProtKB-UniRule"/>
</dbReference>
<comment type="catalytic activity">
    <reaction evidence="4 5">
        <text>[protein]-L-glutamate 5-O-methyl ester + H2O = L-glutamyl-[protein] + methanol + H(+)</text>
        <dbReference type="Rhea" id="RHEA:23236"/>
        <dbReference type="Rhea" id="RHEA-COMP:10208"/>
        <dbReference type="Rhea" id="RHEA-COMP:10311"/>
        <dbReference type="ChEBI" id="CHEBI:15377"/>
        <dbReference type="ChEBI" id="CHEBI:15378"/>
        <dbReference type="ChEBI" id="CHEBI:17790"/>
        <dbReference type="ChEBI" id="CHEBI:29973"/>
        <dbReference type="ChEBI" id="CHEBI:82795"/>
        <dbReference type="EC" id="3.1.1.61"/>
    </reaction>
</comment>
<dbReference type="NCBIfam" id="NF001965">
    <property type="entry name" value="PRK00742.1"/>
    <property type="match status" value="1"/>
</dbReference>
<dbReference type="InterPro" id="IPR011006">
    <property type="entry name" value="CheY-like_superfamily"/>
</dbReference>
<dbReference type="Gene3D" id="3.40.50.180">
    <property type="entry name" value="Methylesterase CheB, C-terminal domain"/>
    <property type="match status" value="1"/>
</dbReference>
<dbReference type="GO" id="GO:0006935">
    <property type="term" value="P:chemotaxis"/>
    <property type="evidence" value="ECO:0007669"/>
    <property type="project" value="UniProtKB-UniRule"/>
</dbReference>
<dbReference type="InterPro" id="IPR001789">
    <property type="entry name" value="Sig_transdc_resp-reg_receiver"/>
</dbReference>
<evidence type="ECO:0000259" key="8">
    <source>
        <dbReference type="PROSITE" id="PS50110"/>
    </source>
</evidence>
<proteinExistence type="inferred from homology"/>
<evidence type="ECO:0000256" key="2">
    <source>
        <dbReference type="ARBA" id="ARBA00022500"/>
    </source>
</evidence>
<dbReference type="EC" id="3.5.1.44" evidence="5"/>
<evidence type="ECO:0000256" key="7">
    <source>
        <dbReference type="PROSITE-ProRule" id="PRU00169"/>
    </source>
</evidence>
<dbReference type="SUPFAM" id="SSF52172">
    <property type="entry name" value="CheY-like"/>
    <property type="match status" value="1"/>
</dbReference>
<dbReference type="PANTHER" id="PTHR42872">
    <property type="entry name" value="PROTEIN-GLUTAMATE METHYLESTERASE/PROTEIN-GLUTAMINE GLUTAMINASE"/>
    <property type="match status" value="1"/>
</dbReference>
<comment type="PTM">
    <text evidence="5">Phosphorylated by CheA. Phosphorylation of the N-terminal regulatory domain activates the methylesterase activity.</text>
</comment>
<dbReference type="InterPro" id="IPR035909">
    <property type="entry name" value="CheB_C"/>
</dbReference>
<comment type="domain">
    <text evidence="5">Contains a C-terminal catalytic domain, and an N-terminal region which modulates catalytic activity.</text>
</comment>
<evidence type="ECO:0000256" key="3">
    <source>
        <dbReference type="ARBA" id="ARBA00022801"/>
    </source>
</evidence>
<evidence type="ECO:0000256" key="6">
    <source>
        <dbReference type="PROSITE-ProRule" id="PRU00050"/>
    </source>
</evidence>
<keyword evidence="11" id="KW-1185">Reference proteome</keyword>
<name>A0A848M5U6_PAELE</name>
<dbReference type="SUPFAM" id="SSF52738">
    <property type="entry name" value="Methylesterase CheB, C-terminal domain"/>
    <property type="match status" value="1"/>
</dbReference>
<accession>A0A848M5U6</accession>
<keyword evidence="2 5" id="KW-0145">Chemotaxis</keyword>
<sequence>MKGRTIKVLVVDDSLFMRRYIKQLAEEDGAIEVIGTARNGNEGIRMVMDLRPDVVTMDVEMPGMNGLTALSKIMEELPTRVLMISSMTREGADSTIQALQSGAVDFIAKPSGLGPDMEGIKQEIISKIKAAARTPLSSLISARRKNRVNQVTGTCPKTARGACKFDQIIAIGTSTGGPKALETVLGGLPEGYPHPVLIVQHMPEKFTASLAERLNRNCRIVVKEAISGERLEGGTAYIAPGGYHMSVRVTQGKYEIIISQEEPLNRFRPSVDMLFYSVAALSNLQRHFILMTGMGSDGAKGMSYAKRHGAASTIVEAQETCVVFGMPRIAIQLGCVDHILPLTMIASKIRQLTLE</sequence>
<dbReference type="GO" id="GO:0000156">
    <property type="term" value="F:phosphorelay response regulator activity"/>
    <property type="evidence" value="ECO:0007669"/>
    <property type="project" value="InterPro"/>
</dbReference>
<feature type="modified residue" description="4-aspartylphosphate" evidence="5 7">
    <location>
        <position position="58"/>
    </location>
</feature>
<gene>
    <name evidence="5" type="primary">cheB</name>
    <name evidence="10" type="ORF">HII30_05190</name>
</gene>
<dbReference type="Pfam" id="PF00072">
    <property type="entry name" value="Response_reg"/>
    <property type="match status" value="1"/>
</dbReference>
<evidence type="ECO:0000256" key="5">
    <source>
        <dbReference type="HAMAP-Rule" id="MF_00099"/>
    </source>
</evidence>
<feature type="domain" description="CheB-type methylesterase" evidence="9">
    <location>
        <begin position="156"/>
        <end position="351"/>
    </location>
</feature>
<dbReference type="Pfam" id="PF01339">
    <property type="entry name" value="CheB_methylest"/>
    <property type="match status" value="1"/>
</dbReference>
<keyword evidence="5 7" id="KW-0597">Phosphoprotein</keyword>
<dbReference type="Proteomes" id="UP000565468">
    <property type="component" value="Unassembled WGS sequence"/>
</dbReference>
<dbReference type="EMBL" id="JABBPN010000003">
    <property type="protein sequence ID" value="NMO95183.1"/>
    <property type="molecule type" value="Genomic_DNA"/>
</dbReference>
<comment type="function">
    <text evidence="5">Involved in chemotaxis. Part of a chemotaxis signal transduction system that modulates chemotaxis in response to various stimuli. Catalyzes the demethylation of specific methylglutamate residues introduced into the chemoreceptors (methyl-accepting chemotaxis proteins or MCP) by CheR. Also mediates the irreversible deamidation of specific glutamine residues to glutamic acid.</text>
</comment>
<evidence type="ECO:0000256" key="1">
    <source>
        <dbReference type="ARBA" id="ARBA00022490"/>
    </source>
</evidence>
<dbReference type="SMART" id="SM00448">
    <property type="entry name" value="REC"/>
    <property type="match status" value="1"/>
</dbReference>
<organism evidence="10 11">
    <name type="scientific">Paenibacillus lemnae</name>
    <dbReference type="NCBI Taxonomy" id="1330551"/>
    <lineage>
        <taxon>Bacteria</taxon>
        <taxon>Bacillati</taxon>
        <taxon>Bacillota</taxon>
        <taxon>Bacilli</taxon>
        <taxon>Bacillales</taxon>
        <taxon>Paenibacillaceae</taxon>
        <taxon>Paenibacillus</taxon>
    </lineage>
</organism>
<feature type="active site" evidence="5 6">
    <location>
        <position position="297"/>
    </location>
</feature>
<comment type="similarity">
    <text evidence="5">Belongs to the CheB family.</text>
</comment>
<evidence type="ECO:0000313" key="11">
    <source>
        <dbReference type="Proteomes" id="UP000565468"/>
    </source>
</evidence>
<dbReference type="EC" id="3.1.1.61" evidence="5"/>
<keyword evidence="1 5" id="KW-0963">Cytoplasm</keyword>
<dbReference type="PROSITE" id="PS50122">
    <property type="entry name" value="CHEB"/>
    <property type="match status" value="1"/>
</dbReference>
<comment type="subcellular location">
    <subcellularLocation>
        <location evidence="5">Cytoplasm</location>
    </subcellularLocation>
</comment>